<dbReference type="PROSITE" id="PS51208">
    <property type="entry name" value="AUTOTRANSPORTER"/>
    <property type="match status" value="1"/>
</dbReference>
<dbReference type="Proteomes" id="UP000078227">
    <property type="component" value="Chromosome"/>
</dbReference>
<dbReference type="SUPFAM" id="SSF51126">
    <property type="entry name" value="Pectin lyase-like"/>
    <property type="match status" value="1"/>
</dbReference>
<dbReference type="CDD" id="cd01344">
    <property type="entry name" value="PL2_Passenger_AT"/>
    <property type="match status" value="1"/>
</dbReference>
<organism evidence="3 5">
    <name type="scientific">Kosakonia oryzae</name>
    <dbReference type="NCBI Taxonomy" id="497725"/>
    <lineage>
        <taxon>Bacteria</taxon>
        <taxon>Pseudomonadati</taxon>
        <taxon>Pseudomonadota</taxon>
        <taxon>Gammaproteobacteria</taxon>
        <taxon>Enterobacterales</taxon>
        <taxon>Enterobacteriaceae</taxon>
        <taxon>Kosakonia</taxon>
    </lineage>
</organism>
<dbReference type="Pfam" id="PF18883">
    <property type="entry name" value="AC_1"/>
    <property type="match status" value="1"/>
</dbReference>
<sequence>MLLHHAFNKVFIAVITALWTTSTIAVTAYTPPEKNRIKSINAAGSVNDNKRIDFVLDEITNIGQDVIVVEKEDADISIKNNSTIYLTDVLFSADYSGSLSLVNNGEVYSEGGLFLFTPQKNATLHMENKGTLVMNSLFSASLGEASSFSLINRGKMLTTDNDLILLHSARDGDVNINNSGTMHSDNYGVLHFYPISANKINVSNTGEISGARKTLFFATENSDVNIINSGLISATDAGYFAIGVNGQRSFTLTLEKGWQIDGAVNIDDAYDSKNNTVRNNRLVLSGNGDSSLSLSRFLNTDDINASNSSAITGINYLEKEGDAIWTLKDKQTSGGFEQVQINQGAIVLDNATLLMKDATKAVVNNARIIINGDAVIEGSLKNAGTLSTGREKEINTLIIKGNYEGISGSTLVFNATQSSDPAATGQMVIAGDLSGSTRVQVKRLGGRRASAIEGSGLIAVVGKTDGEFRQGDRIVAGAYDYTLQSAKDQTATYWSLTSALPALGSSAIRPEAGLYGTNLAAANSLFATRLQDRQANGEETASGLWLRNTGGYSGQFTPGNQLDIRSNRYVAQLGGNIAQWNTDKERYQLGIMAGYAREKSHAQNRYNGNHASSIISGYSAGIYATWLQNNDTREGAYVDSWAQYNWFDNTLSGDTLETETWKSRGFTAAVESGYSWQLVGSRNNGLYLQPKAQLTWMGVKANSLTEANGTVVENKGSNNVQTRAGVRLYGHLTLDKNLHRTFQPFAEVNWLHNTRKFGASLDGTRVDLTDSHNAVEMKTGVEGQFTQNFSLRGSVGVQAGNKSDRETSAMLEVKLFF</sequence>
<dbReference type="Proteomes" id="UP000182314">
    <property type="component" value="Unassembled WGS sequence"/>
</dbReference>
<dbReference type="Pfam" id="PF03797">
    <property type="entry name" value="Autotransporter"/>
    <property type="match status" value="1"/>
</dbReference>
<dbReference type="GO" id="GO:0019867">
    <property type="term" value="C:outer membrane"/>
    <property type="evidence" value="ECO:0007669"/>
    <property type="project" value="InterPro"/>
</dbReference>
<dbReference type="SUPFAM" id="SSF103515">
    <property type="entry name" value="Autotransporter"/>
    <property type="match status" value="1"/>
</dbReference>
<dbReference type="Gene3D" id="2.40.128.130">
    <property type="entry name" value="Autotransporter beta-domain"/>
    <property type="match status" value="1"/>
</dbReference>
<dbReference type="InterPro" id="IPR036709">
    <property type="entry name" value="Autotransporte_beta_dom_sf"/>
</dbReference>
<dbReference type="AlphaFoldDB" id="A0AA94H5Y1"/>
<dbReference type="SMART" id="SM00869">
    <property type="entry name" value="Autotransporter"/>
    <property type="match status" value="1"/>
</dbReference>
<accession>A0AA94H5Y1</accession>
<dbReference type="InterPro" id="IPR011050">
    <property type="entry name" value="Pectin_lyase_fold/virulence"/>
</dbReference>
<dbReference type="EMBL" id="FOKO01000005">
    <property type="protein sequence ID" value="SFC99110.1"/>
    <property type="molecule type" value="Genomic_DNA"/>
</dbReference>
<dbReference type="InterPro" id="IPR050909">
    <property type="entry name" value="Bact_Autotransporter_VF"/>
</dbReference>
<gene>
    <name evidence="2" type="ORF">AWR26_23505</name>
    <name evidence="3" type="ORF">SAMN05216286_3814</name>
</gene>
<dbReference type="PANTHER" id="PTHR12338:SF5">
    <property type="entry name" value="ANTIGEN 43-RELATED"/>
    <property type="match status" value="1"/>
</dbReference>
<dbReference type="RefSeq" id="WP_064568783.1">
    <property type="nucleotide sequence ID" value="NZ_CP014007.2"/>
</dbReference>
<dbReference type="Gene3D" id="2.160.20.20">
    <property type="match status" value="1"/>
</dbReference>
<dbReference type="InterPro" id="IPR012332">
    <property type="entry name" value="Autotransporter_pectin_lyase_C"/>
</dbReference>
<name>A0AA94H5Y1_9ENTR</name>
<protein>
    <submittedName>
        <fullName evidence="3">Autotransporter family porin</fullName>
    </submittedName>
    <submittedName>
        <fullName evidence="2">Autotransporter outer membrane beta-barrel domain-containing protein</fullName>
    </submittedName>
</protein>
<dbReference type="InterPro" id="IPR043990">
    <property type="entry name" value="AC_1"/>
</dbReference>
<evidence type="ECO:0000313" key="3">
    <source>
        <dbReference type="EMBL" id="SFC99110.1"/>
    </source>
</evidence>
<dbReference type="InterPro" id="IPR006315">
    <property type="entry name" value="OM_autotransptr_brl_dom"/>
</dbReference>
<reference evidence="3 5" key="1">
    <citation type="submission" date="2016-10" db="EMBL/GenBank/DDBJ databases">
        <authorList>
            <person name="Varghese N."/>
            <person name="Submissions S."/>
        </authorList>
    </citation>
    <scope>NUCLEOTIDE SEQUENCE [LARGE SCALE GENOMIC DNA]</scope>
    <source>
        <strain evidence="3 5">CGMCC 1.7012</strain>
    </source>
</reference>
<reference evidence="2 4" key="2">
    <citation type="submission" date="2021-03" db="EMBL/GenBank/DDBJ databases">
        <authorList>
            <person name="Li Y."/>
            <person name="Li S."/>
            <person name="Chen M."/>
            <person name="Peng G."/>
            <person name="Tan Z."/>
            <person name="An Q."/>
        </authorList>
    </citation>
    <scope>NUCLEOTIDE SEQUENCE [LARGE SCALE GENOMIC DNA]</scope>
    <source>
        <strain evidence="2 4">Ola 51</strain>
    </source>
</reference>
<dbReference type="EMBL" id="CP014007">
    <property type="protein sequence ID" value="ANI84971.1"/>
    <property type="molecule type" value="Genomic_DNA"/>
</dbReference>
<dbReference type="NCBIfam" id="TIGR01414">
    <property type="entry name" value="autotrans_barl"/>
    <property type="match status" value="1"/>
</dbReference>
<evidence type="ECO:0000259" key="1">
    <source>
        <dbReference type="PROSITE" id="PS51208"/>
    </source>
</evidence>
<keyword evidence="4" id="KW-1185">Reference proteome</keyword>
<proteinExistence type="predicted"/>
<evidence type="ECO:0000313" key="4">
    <source>
        <dbReference type="Proteomes" id="UP000078227"/>
    </source>
</evidence>
<dbReference type="InterPro" id="IPR005546">
    <property type="entry name" value="Autotransporte_beta"/>
</dbReference>
<dbReference type="KEGG" id="kor:AWR26_23505"/>
<evidence type="ECO:0000313" key="5">
    <source>
        <dbReference type="Proteomes" id="UP000182314"/>
    </source>
</evidence>
<evidence type="ECO:0000313" key="2">
    <source>
        <dbReference type="EMBL" id="ANI84971.1"/>
    </source>
</evidence>
<feature type="domain" description="Autotransporter" evidence="1">
    <location>
        <begin position="537"/>
        <end position="817"/>
    </location>
</feature>
<dbReference type="PANTHER" id="PTHR12338">
    <property type="entry name" value="AUTOTRANSPORTER"/>
    <property type="match status" value="1"/>
</dbReference>